<protein>
    <submittedName>
        <fullName evidence="2">DUF3618 domain-containing protein</fullName>
    </submittedName>
</protein>
<feature type="compositionally biased region" description="Low complexity" evidence="1">
    <location>
        <begin position="119"/>
        <end position="135"/>
    </location>
</feature>
<dbReference type="AlphaFoldDB" id="A0A4Q2RH12"/>
<dbReference type="OrthoDB" id="7471221at2"/>
<dbReference type="EMBL" id="QYBC01000002">
    <property type="protein sequence ID" value="RYB06952.1"/>
    <property type="molecule type" value="Genomic_DNA"/>
</dbReference>
<gene>
    <name evidence="2" type="ORF">D3272_02365</name>
</gene>
<reference evidence="2 3" key="1">
    <citation type="submission" date="2018-09" db="EMBL/GenBank/DDBJ databases">
        <authorList>
            <person name="Grouzdev D.S."/>
            <person name="Krutkina M.S."/>
        </authorList>
    </citation>
    <scope>NUCLEOTIDE SEQUENCE [LARGE SCALE GENOMIC DNA]</scope>
    <source>
        <strain evidence="2 3">RmlP001</strain>
    </source>
</reference>
<reference evidence="2 3" key="2">
    <citation type="submission" date="2019-02" db="EMBL/GenBank/DDBJ databases">
        <title>'Lichenibacterium ramalinii' gen. nov. sp. nov., 'Lichenibacterium minor' gen. nov. sp. nov.</title>
        <authorList>
            <person name="Pankratov T."/>
        </authorList>
    </citation>
    <scope>NUCLEOTIDE SEQUENCE [LARGE SCALE GENOMIC DNA]</scope>
    <source>
        <strain evidence="2 3">RmlP001</strain>
    </source>
</reference>
<sequence>MSGDIGRQSSSEVAHEAEDTRAHLASTLEQLRNNLRPENVMEEVVSNARVGASTVADNVLAVAKQYPIPAALIAAGSALILRAFTKSSDAPKASDAAAMRGVGPRPIAPIPSAPPLARPPQLRNPSTFQPAPGRAAGDDRRPAATLATGGAALQRQAADAYSSTTSQAGDAMQNLSRYLPHDRREVKSKLSNLLEEQPLILGAIGLAVGAAIGAALPMTETEDSLMGSTAHRLRDTAADAARHEFDGLRAVAGEAVDNVRHSASDNLHGFVKDVGDQAKTVVGKAGETLSPGSRDV</sequence>
<organism evidence="2 3">
    <name type="scientific">Lichenibacterium ramalinae</name>
    <dbReference type="NCBI Taxonomy" id="2316527"/>
    <lineage>
        <taxon>Bacteria</taxon>
        <taxon>Pseudomonadati</taxon>
        <taxon>Pseudomonadota</taxon>
        <taxon>Alphaproteobacteria</taxon>
        <taxon>Hyphomicrobiales</taxon>
        <taxon>Lichenihabitantaceae</taxon>
        <taxon>Lichenibacterium</taxon>
    </lineage>
</organism>
<evidence type="ECO:0000256" key="1">
    <source>
        <dbReference type="SAM" id="MobiDB-lite"/>
    </source>
</evidence>
<feature type="region of interest" description="Disordered" evidence="1">
    <location>
        <begin position="1"/>
        <end position="20"/>
    </location>
</feature>
<accession>A0A4Q2RH12</accession>
<evidence type="ECO:0000313" key="2">
    <source>
        <dbReference type="EMBL" id="RYB06952.1"/>
    </source>
</evidence>
<proteinExistence type="predicted"/>
<comment type="caution">
    <text evidence="2">The sequence shown here is derived from an EMBL/GenBank/DDBJ whole genome shotgun (WGS) entry which is preliminary data.</text>
</comment>
<keyword evidence="3" id="KW-1185">Reference proteome</keyword>
<name>A0A4Q2RH12_9HYPH</name>
<dbReference type="Proteomes" id="UP000289411">
    <property type="component" value="Unassembled WGS sequence"/>
</dbReference>
<dbReference type="RefSeq" id="WP_129217491.1">
    <property type="nucleotide sequence ID" value="NZ_QYBC01000002.1"/>
</dbReference>
<feature type="region of interest" description="Disordered" evidence="1">
    <location>
        <begin position="95"/>
        <end position="143"/>
    </location>
</feature>
<feature type="compositionally biased region" description="Pro residues" evidence="1">
    <location>
        <begin position="106"/>
        <end position="118"/>
    </location>
</feature>
<evidence type="ECO:0000313" key="3">
    <source>
        <dbReference type="Proteomes" id="UP000289411"/>
    </source>
</evidence>